<keyword evidence="3" id="KW-0689">Ribosomal protein</keyword>
<dbReference type="Proteomes" id="UP000007875">
    <property type="component" value="Unassembled WGS sequence"/>
</dbReference>
<dbReference type="OMA" id="HICSIFC"/>
<comment type="similarity">
    <text evidence="2">Belongs to the bacterial ribosomal protein bS16 family.</text>
</comment>
<reference evidence="9" key="1">
    <citation type="submission" date="2003-08" db="EMBL/GenBank/DDBJ databases">
        <authorList>
            <person name="Birren B."/>
            <person name="Nusbaum C."/>
            <person name="Abebe A."/>
            <person name="Abouelleil A."/>
            <person name="Adekoya E."/>
            <person name="Ait-zahra M."/>
            <person name="Allen N."/>
            <person name="Allen T."/>
            <person name="An P."/>
            <person name="Anderson M."/>
            <person name="Anderson S."/>
            <person name="Arachchi H."/>
            <person name="Armbruster J."/>
            <person name="Bachantsang P."/>
            <person name="Baldwin J."/>
            <person name="Barry A."/>
            <person name="Bayul T."/>
            <person name="Blitshsteyn B."/>
            <person name="Bloom T."/>
            <person name="Blye J."/>
            <person name="Boguslavskiy L."/>
            <person name="Borowsky M."/>
            <person name="Boukhgalter B."/>
            <person name="Brunache A."/>
            <person name="Butler J."/>
            <person name="Calixte N."/>
            <person name="Calvo S."/>
            <person name="Camarata J."/>
            <person name="Campo K."/>
            <person name="Chang J."/>
            <person name="Cheshatsang Y."/>
            <person name="Citroen M."/>
            <person name="Collymore A."/>
            <person name="Considine T."/>
            <person name="Cook A."/>
            <person name="Cooke P."/>
            <person name="Corum B."/>
            <person name="Cuomo C."/>
            <person name="David R."/>
            <person name="Dawoe T."/>
            <person name="Degray S."/>
            <person name="Dodge S."/>
            <person name="Dooley K."/>
            <person name="Dorje P."/>
            <person name="Dorjee K."/>
            <person name="Dorris L."/>
            <person name="Duffey N."/>
            <person name="Dupes A."/>
            <person name="Elkins T."/>
            <person name="Engels R."/>
            <person name="Erickson J."/>
            <person name="Farina A."/>
            <person name="Faro S."/>
            <person name="Ferreira P."/>
            <person name="Fischer H."/>
            <person name="Fitzgerald M."/>
            <person name="Foley K."/>
            <person name="Gage D."/>
            <person name="Galagan J."/>
            <person name="Gearin G."/>
            <person name="Gnerre S."/>
            <person name="Gnirke A."/>
            <person name="Goyette A."/>
            <person name="Graham J."/>
            <person name="Grandbois E."/>
            <person name="Gyaltsen K."/>
            <person name="Hafez N."/>
            <person name="Hagopian D."/>
            <person name="Hagos B."/>
            <person name="Hall J."/>
            <person name="Hatcher B."/>
            <person name="Heller A."/>
            <person name="Higgins H."/>
            <person name="Honan T."/>
            <person name="Horn A."/>
            <person name="Houde N."/>
            <person name="Hughes L."/>
            <person name="Hulme W."/>
            <person name="Husby E."/>
            <person name="Iliev I."/>
            <person name="Jaffe D."/>
            <person name="Jones C."/>
            <person name="Kamal M."/>
            <person name="Kamat A."/>
            <person name="Kamvysselis M."/>
            <person name="Karlsson E."/>
            <person name="Kells C."/>
            <person name="Kieu A."/>
            <person name="Kisner P."/>
            <person name="Kodira C."/>
            <person name="Kulbokas E."/>
            <person name="Labutti K."/>
            <person name="Lama D."/>
            <person name="Landers T."/>
            <person name="Leger J."/>
            <person name="Levine S."/>
            <person name="Lewis D."/>
            <person name="Lewis T."/>
            <person name="Lindblad-toh K."/>
            <person name="Liu X."/>
            <person name="Lokyitsang T."/>
            <person name="Lokyitsang Y."/>
            <person name="Lucien O."/>
            <person name="Lui A."/>
            <person name="Ma L.J."/>
            <person name="Mabbitt R."/>
            <person name="Macdonald J."/>
            <person name="Maclean C."/>
            <person name="Major J."/>
            <person name="Manning J."/>
            <person name="Marabella R."/>
            <person name="Maru K."/>
            <person name="Matthews C."/>
            <person name="Mauceli E."/>
            <person name="Mccarthy M."/>
            <person name="Mcdonough S."/>
            <person name="Mcghee T."/>
            <person name="Meldrim J."/>
            <person name="Meneus L."/>
            <person name="Mesirov J."/>
            <person name="Mihalev A."/>
            <person name="Mihova T."/>
            <person name="Mikkelsen T."/>
            <person name="Mlenga V."/>
            <person name="Moru K."/>
            <person name="Mozes J."/>
            <person name="Mulrain L."/>
            <person name="Munson G."/>
            <person name="Naylor J."/>
            <person name="Newes C."/>
            <person name="Nguyen C."/>
            <person name="Nguyen N."/>
            <person name="Nguyen T."/>
            <person name="Nicol R."/>
            <person name="Nielsen C."/>
            <person name="Nizzari M."/>
            <person name="Norbu C."/>
            <person name="Norbu N."/>
            <person name="O'donnell P."/>
            <person name="Okoawo O."/>
            <person name="O'leary S."/>
            <person name="Omotosho B."/>
            <person name="O'neill K."/>
            <person name="Osman S."/>
            <person name="Parker S."/>
            <person name="Perrin D."/>
            <person name="Phunkhang P."/>
            <person name="Piqani B."/>
            <person name="Purcell S."/>
            <person name="Rachupka T."/>
            <person name="Ramasamy U."/>
            <person name="Rameau R."/>
            <person name="Ray V."/>
            <person name="Raymond C."/>
            <person name="Retta R."/>
            <person name="Richardson S."/>
            <person name="Rise C."/>
            <person name="Rodriguez J."/>
            <person name="Rogers J."/>
            <person name="Rogov P."/>
            <person name="Rutman M."/>
            <person name="Schupbach R."/>
            <person name="Seaman C."/>
            <person name="Settipalli S."/>
            <person name="Sharpe T."/>
            <person name="Sheridan J."/>
            <person name="Sherpa N."/>
            <person name="Shi J."/>
            <person name="Smirnov S."/>
            <person name="Smith C."/>
            <person name="Sougnez C."/>
            <person name="Spencer B."/>
            <person name="Stalker J."/>
            <person name="Stange-thomann N."/>
            <person name="Stavropoulos S."/>
            <person name="Stetson K."/>
            <person name="Stone C."/>
            <person name="Stone S."/>
            <person name="Stubbs M."/>
            <person name="Talamas J."/>
            <person name="Tchuinga P."/>
            <person name="Tenzing P."/>
            <person name="Tesfaye S."/>
            <person name="Theodore J."/>
            <person name="Thoulutsang Y."/>
            <person name="Topham K."/>
            <person name="Towey S."/>
            <person name="Tsamla T."/>
            <person name="Tsomo N."/>
            <person name="Vallee D."/>
            <person name="Vassiliev H."/>
            <person name="Venkataraman V."/>
            <person name="Vinson J."/>
            <person name="Vo A."/>
            <person name="Wade C."/>
            <person name="Wang S."/>
            <person name="Wangchuk T."/>
            <person name="Wangdi T."/>
            <person name="Whittaker C."/>
            <person name="Wilkinson J."/>
            <person name="Wu Y."/>
            <person name="Wyman D."/>
            <person name="Yadav S."/>
            <person name="Yang S."/>
            <person name="Yang X."/>
            <person name="Yeager S."/>
            <person name="Yee E."/>
            <person name="Young G."/>
            <person name="Zainoun J."/>
            <person name="Zembeck L."/>
            <person name="Zimmer A."/>
            <person name="Zody M."/>
            <person name="Lander E."/>
        </authorList>
    </citation>
    <scope>NUCLEOTIDE SEQUENCE [LARGE SCALE GENOMIC DNA]</scope>
</reference>
<dbReference type="FunFam" id="3.30.1320.10:FF:000004">
    <property type="entry name" value="28S ribosomal protein S16, mitochondrial"/>
    <property type="match status" value="1"/>
</dbReference>
<evidence type="ECO:0000256" key="1">
    <source>
        <dbReference type="ARBA" id="ARBA00004173"/>
    </source>
</evidence>
<keyword evidence="5" id="KW-0687">Ribonucleoprotein</keyword>
<evidence type="ECO:0000256" key="5">
    <source>
        <dbReference type="ARBA" id="ARBA00023274"/>
    </source>
</evidence>
<accession>H2YZN2</accession>
<dbReference type="HOGENOM" id="CLU_1577942_0_0_1"/>
<evidence type="ECO:0000313" key="8">
    <source>
        <dbReference type="Ensembl" id="ENSCSAVP00000010794.1"/>
    </source>
</evidence>
<dbReference type="GO" id="GO:0005743">
    <property type="term" value="C:mitochondrial inner membrane"/>
    <property type="evidence" value="ECO:0007669"/>
    <property type="project" value="UniProtKB-ARBA"/>
</dbReference>
<evidence type="ECO:0000313" key="9">
    <source>
        <dbReference type="Proteomes" id="UP000007875"/>
    </source>
</evidence>
<dbReference type="InterPro" id="IPR000307">
    <property type="entry name" value="Ribosomal_bS16"/>
</dbReference>
<dbReference type="Pfam" id="PF00886">
    <property type="entry name" value="Ribosomal_S16"/>
    <property type="match status" value="1"/>
</dbReference>
<reference evidence="8" key="3">
    <citation type="submission" date="2025-09" db="UniProtKB">
        <authorList>
            <consortium name="Ensembl"/>
        </authorList>
    </citation>
    <scope>IDENTIFICATION</scope>
</reference>
<dbReference type="GO" id="GO:0003735">
    <property type="term" value="F:structural constituent of ribosome"/>
    <property type="evidence" value="ECO:0007669"/>
    <property type="project" value="InterPro"/>
</dbReference>
<dbReference type="InParanoid" id="H2YZN2"/>
<dbReference type="STRING" id="51511.ENSCSAVP00000010794"/>
<dbReference type="Ensembl" id="ENSCSAVT00000010925.1">
    <property type="protein sequence ID" value="ENSCSAVP00000010794.1"/>
    <property type="gene ID" value="ENSCSAVG00000006333.1"/>
</dbReference>
<evidence type="ECO:0000256" key="7">
    <source>
        <dbReference type="ARBA" id="ARBA00035438"/>
    </source>
</evidence>
<evidence type="ECO:0000256" key="6">
    <source>
        <dbReference type="ARBA" id="ARBA00035263"/>
    </source>
</evidence>
<dbReference type="NCBIfam" id="TIGR00002">
    <property type="entry name" value="S16"/>
    <property type="match status" value="1"/>
</dbReference>
<dbReference type="GeneTree" id="ENSGT00390000014309"/>
<dbReference type="InterPro" id="IPR023803">
    <property type="entry name" value="Ribosomal_bS16_dom_sf"/>
</dbReference>
<organism evidence="8 9">
    <name type="scientific">Ciona savignyi</name>
    <name type="common">Pacific transparent sea squirt</name>
    <dbReference type="NCBI Taxonomy" id="51511"/>
    <lineage>
        <taxon>Eukaryota</taxon>
        <taxon>Metazoa</taxon>
        <taxon>Chordata</taxon>
        <taxon>Tunicata</taxon>
        <taxon>Ascidiacea</taxon>
        <taxon>Phlebobranchia</taxon>
        <taxon>Cionidae</taxon>
        <taxon>Ciona</taxon>
    </lineage>
</organism>
<reference evidence="8" key="2">
    <citation type="submission" date="2025-08" db="UniProtKB">
        <authorList>
            <consortium name="Ensembl"/>
        </authorList>
    </citation>
    <scope>IDENTIFICATION</scope>
</reference>
<sequence>MVRLSVLNCVRKTGLQTPFRVARFRYVAKGSEYLFKDQPQVQIEEPFDGVKILRSQHVIRLALDGCKNRPFYRIVLSNKMDKRGTEIEQLGSFDPFPNMWNEKFCAINFDRVKHHLAMGAYVGKPVRRLLGLSGYLPLDPTLPIFAEGLRRRRLIEKLKEEKDKREEQKETD</sequence>
<evidence type="ECO:0000256" key="4">
    <source>
        <dbReference type="ARBA" id="ARBA00023128"/>
    </source>
</evidence>
<evidence type="ECO:0000256" key="3">
    <source>
        <dbReference type="ARBA" id="ARBA00022980"/>
    </source>
</evidence>
<protein>
    <recommendedName>
        <fullName evidence="6">Small ribosomal subunit protein bS16m</fullName>
    </recommendedName>
    <alternativeName>
        <fullName evidence="7">28S ribosomal protein S16, mitochondrial</fullName>
    </alternativeName>
</protein>
<dbReference type="AlphaFoldDB" id="H2YZN2"/>
<dbReference type="PANTHER" id="PTHR12919:SF20">
    <property type="entry name" value="SMALL RIBOSOMAL SUBUNIT PROTEIN BS16M"/>
    <property type="match status" value="1"/>
</dbReference>
<name>H2YZN2_CIOSA</name>
<dbReference type="eggNOG" id="KOG3419">
    <property type="taxonomic scope" value="Eukaryota"/>
</dbReference>
<dbReference type="FunCoup" id="H2YZN2">
    <property type="interactions" value="593"/>
</dbReference>
<dbReference type="Gene3D" id="3.30.1320.10">
    <property type="match status" value="1"/>
</dbReference>
<comment type="subcellular location">
    <subcellularLocation>
        <location evidence="1">Mitochondrion</location>
    </subcellularLocation>
</comment>
<proteinExistence type="inferred from homology"/>
<evidence type="ECO:0000256" key="2">
    <source>
        <dbReference type="ARBA" id="ARBA00006668"/>
    </source>
</evidence>
<keyword evidence="4" id="KW-0496">Mitochondrion</keyword>
<dbReference type="PANTHER" id="PTHR12919">
    <property type="entry name" value="30S RIBOSOMAL PROTEIN S16"/>
    <property type="match status" value="1"/>
</dbReference>
<dbReference type="GO" id="GO:0032543">
    <property type="term" value="P:mitochondrial translation"/>
    <property type="evidence" value="ECO:0007669"/>
    <property type="project" value="TreeGrafter"/>
</dbReference>
<keyword evidence="9" id="KW-1185">Reference proteome</keyword>
<dbReference type="SUPFAM" id="SSF54565">
    <property type="entry name" value="Ribosomal protein S16"/>
    <property type="match status" value="1"/>
</dbReference>
<dbReference type="GO" id="GO:0005763">
    <property type="term" value="C:mitochondrial small ribosomal subunit"/>
    <property type="evidence" value="ECO:0007669"/>
    <property type="project" value="TreeGrafter"/>
</dbReference>